<feature type="transmembrane region" description="Helical" evidence="15">
    <location>
        <begin position="54"/>
        <end position="73"/>
    </location>
</feature>
<keyword evidence="6 14" id="KW-0479">Metal-binding</keyword>
<feature type="domain" description="Cytochrome b5 heme-binding" evidence="16">
    <location>
        <begin position="321"/>
        <end position="400"/>
    </location>
</feature>
<evidence type="ECO:0000256" key="5">
    <source>
        <dbReference type="ARBA" id="ARBA00022692"/>
    </source>
</evidence>
<evidence type="ECO:0000256" key="15">
    <source>
        <dbReference type="SAM" id="Phobius"/>
    </source>
</evidence>
<comment type="catalytic activity">
    <reaction evidence="14">
        <text>octadecanoyl-CoA + 2 Fe(II)-[cytochrome b5] + O2 + 2 H(+) = (9Z)-octadecenoyl-CoA + 2 Fe(III)-[cytochrome b5] + 2 H2O</text>
        <dbReference type="Rhea" id="RHEA:19721"/>
        <dbReference type="Rhea" id="RHEA-COMP:10438"/>
        <dbReference type="Rhea" id="RHEA-COMP:10439"/>
        <dbReference type="ChEBI" id="CHEBI:15377"/>
        <dbReference type="ChEBI" id="CHEBI:15378"/>
        <dbReference type="ChEBI" id="CHEBI:15379"/>
        <dbReference type="ChEBI" id="CHEBI:29033"/>
        <dbReference type="ChEBI" id="CHEBI:29034"/>
        <dbReference type="ChEBI" id="CHEBI:57387"/>
        <dbReference type="ChEBI" id="CHEBI:57394"/>
        <dbReference type="EC" id="1.14.19.1"/>
    </reaction>
</comment>
<evidence type="ECO:0000313" key="18">
    <source>
        <dbReference type="Proteomes" id="UP000191285"/>
    </source>
</evidence>
<proteinExistence type="inferred from homology"/>
<dbReference type="PRINTS" id="PR00075">
    <property type="entry name" value="FACDDSATRASE"/>
</dbReference>
<dbReference type="PANTHER" id="PTHR11351:SF31">
    <property type="entry name" value="DESATURASE 1, ISOFORM A-RELATED"/>
    <property type="match status" value="1"/>
</dbReference>
<evidence type="ECO:0000256" key="4">
    <source>
        <dbReference type="ARBA" id="ARBA00022617"/>
    </source>
</evidence>
<feature type="transmembrane region" description="Helical" evidence="15">
    <location>
        <begin position="85"/>
        <end position="107"/>
    </location>
</feature>
<dbReference type="InterPro" id="IPR015876">
    <property type="entry name" value="Acyl-CoA_DS"/>
</dbReference>
<keyword evidence="8 15" id="KW-1133">Transmembrane helix</keyword>
<dbReference type="PROSITE" id="PS00476">
    <property type="entry name" value="FATTY_ACID_DESATUR_1"/>
    <property type="match status" value="1"/>
</dbReference>
<evidence type="ECO:0000256" key="9">
    <source>
        <dbReference type="ARBA" id="ARBA00023002"/>
    </source>
</evidence>
<keyword evidence="3 14" id="KW-0444">Lipid biosynthesis</keyword>
<keyword evidence="9 14" id="KW-0560">Oxidoreductase</keyword>
<dbReference type="PROSITE" id="PS00191">
    <property type="entry name" value="CYTOCHROME_B5_1"/>
    <property type="match status" value="1"/>
</dbReference>
<comment type="caution">
    <text evidence="17">The sequence shown here is derived from an EMBL/GenBank/DDBJ whole genome shotgun (WGS) entry which is preliminary data.</text>
</comment>
<evidence type="ECO:0000256" key="7">
    <source>
        <dbReference type="ARBA" id="ARBA00022832"/>
    </source>
</evidence>
<dbReference type="InterPro" id="IPR009160">
    <property type="entry name" value="Acyl-CoA_deSatase_haem/ster-bd"/>
</dbReference>
<name>A0A1V6U0X1_9EURO</name>
<dbReference type="GO" id="GO:0006636">
    <property type="term" value="P:unsaturated fatty acid biosynthetic process"/>
    <property type="evidence" value="ECO:0007669"/>
    <property type="project" value="UniProtKB-UniRule"/>
</dbReference>
<feature type="transmembrane region" description="Helical" evidence="15">
    <location>
        <begin position="168"/>
        <end position="188"/>
    </location>
</feature>
<dbReference type="PIRSF" id="PIRSF000345">
    <property type="entry name" value="OLE1"/>
    <property type="match status" value="1"/>
</dbReference>
<feature type="transmembrane region" description="Helical" evidence="15">
    <location>
        <begin position="27"/>
        <end position="47"/>
    </location>
</feature>
<accession>A0A1V6U0X1</accession>
<evidence type="ECO:0000259" key="16">
    <source>
        <dbReference type="PROSITE" id="PS50255"/>
    </source>
</evidence>
<gene>
    <name evidence="17" type="ORF">PENSTE_c001G10156</name>
</gene>
<keyword evidence="18" id="KW-1185">Reference proteome</keyword>
<keyword evidence="10 14" id="KW-0408">Iron</keyword>
<dbReference type="PANTHER" id="PTHR11351">
    <property type="entry name" value="ACYL-COA DESATURASE"/>
    <property type="match status" value="1"/>
</dbReference>
<keyword evidence="11 14" id="KW-0443">Lipid metabolism</keyword>
<dbReference type="InterPro" id="IPR005804">
    <property type="entry name" value="FA_desaturase_dom"/>
</dbReference>
<evidence type="ECO:0000256" key="12">
    <source>
        <dbReference type="ARBA" id="ARBA00023136"/>
    </source>
</evidence>
<keyword evidence="14" id="KW-0813">Transport</keyword>
<dbReference type="InterPro" id="IPR001522">
    <property type="entry name" value="FADS-1_CS"/>
</dbReference>
<dbReference type="EMBL" id="MLKD01000001">
    <property type="protein sequence ID" value="OQE32217.1"/>
    <property type="molecule type" value="Genomic_DNA"/>
</dbReference>
<evidence type="ECO:0000256" key="8">
    <source>
        <dbReference type="ARBA" id="ARBA00022989"/>
    </source>
</evidence>
<dbReference type="PROSITE" id="PS50255">
    <property type="entry name" value="CYTOCHROME_B5_2"/>
    <property type="match status" value="1"/>
</dbReference>
<dbReference type="Pfam" id="PF00173">
    <property type="entry name" value="Cyt-b5"/>
    <property type="match status" value="1"/>
</dbReference>
<dbReference type="Pfam" id="PF00487">
    <property type="entry name" value="FA_desaturase"/>
    <property type="match status" value="1"/>
</dbReference>
<evidence type="ECO:0000256" key="3">
    <source>
        <dbReference type="ARBA" id="ARBA00022516"/>
    </source>
</evidence>
<evidence type="ECO:0000256" key="2">
    <source>
        <dbReference type="ARBA" id="ARBA00009295"/>
    </source>
</evidence>
<dbReference type="EC" id="1.14.19.1" evidence="14"/>
<dbReference type="GO" id="GO:0004768">
    <property type="term" value="F:stearoyl-CoA 9-desaturase activity"/>
    <property type="evidence" value="ECO:0007669"/>
    <property type="project" value="UniProtKB-UniRule"/>
</dbReference>
<reference evidence="18" key="1">
    <citation type="journal article" date="2017" name="Nat. Microbiol.">
        <title>Global analysis of biosynthetic gene clusters reveals vast potential of secondary metabolite production in Penicillium species.</title>
        <authorList>
            <person name="Nielsen J.C."/>
            <person name="Grijseels S."/>
            <person name="Prigent S."/>
            <person name="Ji B."/>
            <person name="Dainat J."/>
            <person name="Nielsen K.F."/>
            <person name="Frisvad J.C."/>
            <person name="Workman M."/>
            <person name="Nielsen J."/>
        </authorList>
    </citation>
    <scope>NUCLEOTIDE SEQUENCE [LARGE SCALE GENOMIC DNA]</scope>
    <source>
        <strain evidence="18">IBT 24891</strain>
    </source>
</reference>
<evidence type="ECO:0000256" key="11">
    <source>
        <dbReference type="ARBA" id="ARBA00023098"/>
    </source>
</evidence>
<dbReference type="Proteomes" id="UP000191285">
    <property type="component" value="Unassembled WGS sequence"/>
</dbReference>
<keyword evidence="5 15" id="KW-0812">Transmembrane</keyword>
<dbReference type="CDD" id="cd03505">
    <property type="entry name" value="Delta9-FADS-like"/>
    <property type="match status" value="1"/>
</dbReference>
<organism evidence="17 18">
    <name type="scientific">Penicillium steckii</name>
    <dbReference type="NCBI Taxonomy" id="303698"/>
    <lineage>
        <taxon>Eukaryota</taxon>
        <taxon>Fungi</taxon>
        <taxon>Dikarya</taxon>
        <taxon>Ascomycota</taxon>
        <taxon>Pezizomycotina</taxon>
        <taxon>Eurotiomycetes</taxon>
        <taxon>Eurotiomycetidae</taxon>
        <taxon>Eurotiales</taxon>
        <taxon>Aspergillaceae</taxon>
        <taxon>Penicillium</taxon>
    </lineage>
</organism>
<dbReference type="InterPro" id="IPR036400">
    <property type="entry name" value="Cyt_B5-like_heme/steroid_sf"/>
</dbReference>
<dbReference type="AlphaFoldDB" id="A0A1V6U0X1"/>
<dbReference type="GO" id="GO:0020037">
    <property type="term" value="F:heme binding"/>
    <property type="evidence" value="ECO:0007669"/>
    <property type="project" value="InterPro"/>
</dbReference>
<dbReference type="SMART" id="SM01117">
    <property type="entry name" value="Cyt-b5"/>
    <property type="match status" value="1"/>
</dbReference>
<dbReference type="GO" id="GO:0005506">
    <property type="term" value="F:iron ion binding"/>
    <property type="evidence" value="ECO:0007669"/>
    <property type="project" value="TreeGrafter"/>
</dbReference>
<dbReference type="InterPro" id="IPR018506">
    <property type="entry name" value="Cyt_B5_heme-BS"/>
</dbReference>
<comment type="similarity">
    <text evidence="2 14">Belongs to the fatty acid desaturase type 1 family.</text>
</comment>
<comment type="function">
    <text evidence="14">Stearoyl-CoA desaturase that utilizes O(2) and electrons from reduced cytochrome b5 to introduce the first double bond into saturated fatty acyl-CoA substrates.</text>
</comment>
<sequence length="407" mass="46925">MATTHPMSFLHKALRDMTAWSQKIDWVRLWFTGGIPIAAIIIAILWVPLQFRTAIFASIYATASGISVTAGYHRLWAHRAYSAGTFLKIILAIAGASAGQASIRTWCRDHRAHHRYTDTEKDPYSAQKGLFYSHYGWVVVRRKSEQTGRVDIQDLSNDPIVMWQRKHYLSLMFLTVYVFPTVFCGLMFDDFAGGFIWASCIRLFLIQQATFCVNSLAHWAGDQPFANKLSPRNCWFVALITWGEGYHNFHHEFPVDYRNGIRWYQWDPTKWFIWFCEKISLASDLKRFPENEIQKGKFQQIQRQLEIQRQKISWGTPIDELPIWSLEQYTDNVKNGHCLLVIDGVVHNVEEFVGHHPGGEKYLLEHVGKDATKLFHGGAIHAHSNAAENLLSTMRLARIVESDCHQI</sequence>
<evidence type="ECO:0000313" key="17">
    <source>
        <dbReference type="EMBL" id="OQE32217.1"/>
    </source>
</evidence>
<dbReference type="OrthoDB" id="10260134at2759"/>
<keyword evidence="4 14" id="KW-0349">Heme</keyword>
<evidence type="ECO:0000256" key="14">
    <source>
        <dbReference type="PIRNR" id="PIRNR000345"/>
    </source>
</evidence>
<keyword evidence="13 14" id="KW-0275">Fatty acid biosynthesis</keyword>
<dbReference type="GO" id="GO:0005789">
    <property type="term" value="C:endoplasmic reticulum membrane"/>
    <property type="evidence" value="ECO:0007669"/>
    <property type="project" value="TreeGrafter"/>
</dbReference>
<dbReference type="InterPro" id="IPR001199">
    <property type="entry name" value="Cyt_B5-like_heme/steroid-bd"/>
</dbReference>
<comment type="cofactor">
    <cofactor evidence="14">
        <name>Fe(2+)</name>
        <dbReference type="ChEBI" id="CHEBI:29033"/>
    </cofactor>
    <text evidence="14">Expected to bind 2 Fe(2+) ions per subunit.</text>
</comment>
<dbReference type="STRING" id="303698.A0A1V6U0X1"/>
<evidence type="ECO:0000256" key="1">
    <source>
        <dbReference type="ARBA" id="ARBA00004141"/>
    </source>
</evidence>
<protein>
    <recommendedName>
        <fullName evidence="14">Acyl-CoA desaturase</fullName>
        <ecNumber evidence="14">1.14.19.1</ecNumber>
    </recommendedName>
</protein>
<evidence type="ECO:0000256" key="10">
    <source>
        <dbReference type="ARBA" id="ARBA00023004"/>
    </source>
</evidence>
<keyword evidence="7 14" id="KW-0276">Fatty acid metabolism</keyword>
<evidence type="ECO:0000256" key="13">
    <source>
        <dbReference type="ARBA" id="ARBA00023160"/>
    </source>
</evidence>
<keyword evidence="14" id="KW-0249">Electron transport</keyword>
<comment type="subcellular location">
    <subcellularLocation>
        <location evidence="1">Membrane</location>
        <topology evidence="1">Multi-pass membrane protein</topology>
    </subcellularLocation>
</comment>
<evidence type="ECO:0000256" key="6">
    <source>
        <dbReference type="ARBA" id="ARBA00022723"/>
    </source>
</evidence>
<dbReference type="Gene3D" id="3.10.120.10">
    <property type="entry name" value="Cytochrome b5-like heme/steroid binding domain"/>
    <property type="match status" value="1"/>
</dbReference>
<keyword evidence="12 15" id="KW-0472">Membrane</keyword>
<dbReference type="SUPFAM" id="SSF55856">
    <property type="entry name" value="Cytochrome b5-like heme/steroid binding domain"/>
    <property type="match status" value="1"/>
</dbReference>